<proteinExistence type="predicted"/>
<dbReference type="RefSeq" id="WP_187724971.1">
    <property type="nucleotide sequence ID" value="NZ_CP060783.1"/>
</dbReference>
<dbReference type="AlphaFoldDB" id="A0A7H0GM65"/>
<organism evidence="1 2">
    <name type="scientific">Diaphorobacter aerolatus</name>
    <dbReference type="NCBI Taxonomy" id="1288495"/>
    <lineage>
        <taxon>Bacteria</taxon>
        <taxon>Pseudomonadati</taxon>
        <taxon>Pseudomonadota</taxon>
        <taxon>Betaproteobacteria</taxon>
        <taxon>Burkholderiales</taxon>
        <taxon>Comamonadaceae</taxon>
        <taxon>Diaphorobacter</taxon>
    </lineage>
</organism>
<keyword evidence="2" id="KW-1185">Reference proteome</keyword>
<dbReference type="EMBL" id="CP060783">
    <property type="protein sequence ID" value="QNP49381.1"/>
    <property type="molecule type" value="Genomic_DNA"/>
</dbReference>
<evidence type="ECO:0000313" key="1">
    <source>
        <dbReference type="EMBL" id="QNP49381.1"/>
    </source>
</evidence>
<sequence length="80" mass="8835">MSAFATIQGLVTYREGEGVPMTIPQGPVELDFAPDSVTLSWMDDARTAGLAAIPRDEYDRYVREGKIVVMQGNARDEDDK</sequence>
<evidence type="ECO:0000313" key="2">
    <source>
        <dbReference type="Proteomes" id="UP000516028"/>
    </source>
</evidence>
<gene>
    <name evidence="1" type="ORF">H9K75_04860</name>
</gene>
<protein>
    <submittedName>
        <fullName evidence="1">Uncharacterized protein</fullName>
    </submittedName>
</protein>
<dbReference type="Proteomes" id="UP000516028">
    <property type="component" value="Chromosome"/>
</dbReference>
<accession>A0A7H0GM65</accession>
<name>A0A7H0GM65_9BURK</name>
<dbReference type="KEGG" id="daer:H9K75_04860"/>
<reference evidence="1 2" key="1">
    <citation type="submission" date="2020-08" db="EMBL/GenBank/DDBJ databases">
        <title>Genome sequence of Diaphorobacter aerolatus KACC 16536T.</title>
        <authorList>
            <person name="Hyun D.-W."/>
            <person name="Bae J.-W."/>
        </authorList>
    </citation>
    <scope>NUCLEOTIDE SEQUENCE [LARGE SCALE GENOMIC DNA]</scope>
    <source>
        <strain evidence="1 2">KACC 16536</strain>
    </source>
</reference>